<dbReference type="Gene3D" id="1.10.10.10">
    <property type="entry name" value="Winged helix-like DNA-binding domain superfamily/Winged helix DNA-binding domain"/>
    <property type="match status" value="1"/>
</dbReference>
<evidence type="ECO:0000313" key="4">
    <source>
        <dbReference type="Proteomes" id="UP000183208"/>
    </source>
</evidence>
<proteinExistence type="predicted"/>
<dbReference type="InterPro" id="IPR019734">
    <property type="entry name" value="TPR_rpt"/>
</dbReference>
<dbReference type="Gene3D" id="3.40.50.10070">
    <property type="entry name" value="TolB, N-terminal domain"/>
    <property type="match status" value="1"/>
</dbReference>
<dbReference type="InterPro" id="IPR007195">
    <property type="entry name" value="TolB_N"/>
</dbReference>
<dbReference type="Gene3D" id="1.25.40.10">
    <property type="entry name" value="Tetratricopeptide repeat domain"/>
    <property type="match status" value="3"/>
</dbReference>
<dbReference type="GO" id="GO:0015031">
    <property type="term" value="P:protein transport"/>
    <property type="evidence" value="ECO:0007669"/>
    <property type="project" value="InterPro"/>
</dbReference>
<accession>A0A1H5IX22</accession>
<dbReference type="EMBL" id="FNTI01000001">
    <property type="protein sequence ID" value="SEE44401.1"/>
    <property type="molecule type" value="Genomic_DNA"/>
</dbReference>
<name>A0A1H5IX22_9BRAD</name>
<evidence type="ECO:0000259" key="2">
    <source>
        <dbReference type="SMART" id="SM01043"/>
    </source>
</evidence>
<feature type="repeat" description="TPR" evidence="1">
    <location>
        <begin position="646"/>
        <end position="679"/>
    </location>
</feature>
<reference evidence="3 4" key="1">
    <citation type="submission" date="2016-10" db="EMBL/GenBank/DDBJ databases">
        <authorList>
            <person name="de Groot N.N."/>
        </authorList>
    </citation>
    <scope>NUCLEOTIDE SEQUENCE [LARGE SCALE GENOMIC DNA]</scope>
    <source>
        <strain evidence="3 4">GAS522</strain>
    </source>
</reference>
<dbReference type="SUPFAM" id="SSF48452">
    <property type="entry name" value="TPR-like"/>
    <property type="match status" value="2"/>
</dbReference>
<dbReference type="Pfam" id="PF03704">
    <property type="entry name" value="BTAD"/>
    <property type="match status" value="1"/>
</dbReference>
<keyword evidence="1" id="KW-0802">TPR repeat</keyword>
<dbReference type="Proteomes" id="UP000183208">
    <property type="component" value="Unassembled WGS sequence"/>
</dbReference>
<feature type="domain" description="Bacterial transcriptional activator" evidence="2">
    <location>
        <begin position="97"/>
        <end position="236"/>
    </location>
</feature>
<feature type="repeat" description="TPR" evidence="1">
    <location>
        <begin position="575"/>
        <end position="608"/>
    </location>
</feature>
<gene>
    <name evidence="3" type="ORF">SAMN05444171_7509</name>
</gene>
<dbReference type="SMART" id="SM01043">
    <property type="entry name" value="BTAD"/>
    <property type="match status" value="1"/>
</dbReference>
<feature type="repeat" description="TPR" evidence="1">
    <location>
        <begin position="609"/>
        <end position="642"/>
    </location>
</feature>
<dbReference type="AlphaFoldDB" id="A0A1H5IX22"/>
<dbReference type="Pfam" id="PF13432">
    <property type="entry name" value="TPR_16"/>
    <property type="match status" value="2"/>
</dbReference>
<dbReference type="InterPro" id="IPR005158">
    <property type="entry name" value="BTAD"/>
</dbReference>
<evidence type="ECO:0000313" key="3">
    <source>
        <dbReference type="EMBL" id="SEE44401.1"/>
    </source>
</evidence>
<dbReference type="SMART" id="SM00028">
    <property type="entry name" value="TPR"/>
    <property type="match status" value="5"/>
</dbReference>
<evidence type="ECO:0000256" key="1">
    <source>
        <dbReference type="PROSITE-ProRule" id="PRU00339"/>
    </source>
</evidence>
<dbReference type="InterPro" id="IPR036388">
    <property type="entry name" value="WH-like_DNA-bd_sf"/>
</dbReference>
<dbReference type="GO" id="GO:0042597">
    <property type="term" value="C:periplasmic space"/>
    <property type="evidence" value="ECO:0007669"/>
    <property type="project" value="InterPro"/>
</dbReference>
<sequence length="742" mass="81277">MRLRLLGRFGVAAPHDESMPIQLPTKKTGALLAYLGMSSDYAASREELAALLWGGCSDQQARQSLRQALALLRKELPSSVFMTDTKIVRLDAPSWSIDAREFGSFACSQSAEDLARAARSFTGDFLSGFILEEEAFEEWISGQRTRLQHAAAQLCETFVRRPDLVIDPNQALAATDQLIALDPLREDWHRLAIALYARYRGKNEALSRASNFAGVLQRELGVAPERETRAMLETLRSADVAAPIPGPSEGVQHDTGLPLNGDRPDSAAIAPAITPVVAPRRNFLTRRPDGMTVAALALAGILVAAGTFASEPLHTILGLGPSTSFPSPTALGAPPDPWRSPAAAHEAQLPKGIIPIVVLPFANPGGSDEPGQLIADMFTDDLTNTLSRLPSFRVISRQTARSYRSQAVDVARLGTELQVRYVLEGRVRLQDDNLRVNVELINPATRLSVWSGRVERRGADRQGVRDEIVSRLARELQFEVLPIESQQLSNDFDADALAYRGWAALSQVNLEGYKEALALFNKALERDPKNLSAQLGIGAYHARMGAQVLDTEPGGHRSKAEEILRQVLVRDPESSQAHFYLALALNRLPTLPEALEHLERAIKIDPSDASAHAQIGNSLIRSGKVSEGLEHVRYAMLLSPRDPIMPVWLEFAGNAELEVGDYREAIAMFERSITINPNYPRSWAGLVAAYALANHPGEARRVAAKLRTFAPNLENEDLPKHFGRSENSKLHEGLVLAFSPDR</sequence>
<dbReference type="Pfam" id="PF14559">
    <property type="entry name" value="TPR_19"/>
    <property type="match status" value="1"/>
</dbReference>
<dbReference type="InterPro" id="IPR011990">
    <property type="entry name" value="TPR-like_helical_dom_sf"/>
</dbReference>
<protein>
    <submittedName>
        <fullName evidence="3">TolB amino-terminal domain-containing protein</fullName>
    </submittedName>
</protein>
<dbReference type="InterPro" id="IPR051677">
    <property type="entry name" value="AfsR-DnrI-RedD_regulator"/>
</dbReference>
<dbReference type="PROSITE" id="PS50005">
    <property type="entry name" value="TPR"/>
    <property type="match status" value="3"/>
</dbReference>
<dbReference type="Pfam" id="PF04052">
    <property type="entry name" value="TolB_N"/>
    <property type="match status" value="1"/>
</dbReference>
<dbReference type="PANTHER" id="PTHR35807">
    <property type="entry name" value="TRANSCRIPTIONAL REGULATOR REDD-RELATED"/>
    <property type="match status" value="1"/>
</dbReference>
<organism evidence="3 4">
    <name type="scientific">Bradyrhizobium lablabi</name>
    <dbReference type="NCBI Taxonomy" id="722472"/>
    <lineage>
        <taxon>Bacteria</taxon>
        <taxon>Pseudomonadati</taxon>
        <taxon>Pseudomonadota</taxon>
        <taxon>Alphaproteobacteria</taxon>
        <taxon>Hyphomicrobiales</taxon>
        <taxon>Nitrobacteraceae</taxon>
        <taxon>Bradyrhizobium</taxon>
    </lineage>
</organism>